<proteinExistence type="predicted"/>
<gene>
    <name evidence="1" type="ORF">VIS_S18CRB30002</name>
</gene>
<dbReference type="EMBL" id="FO117618">
    <property type="protein sequence ID" value="CCG00814.1"/>
    <property type="molecule type" value="Genomic_DNA"/>
</dbReference>
<evidence type="ECO:0000313" key="1">
    <source>
        <dbReference type="EMBL" id="CCG00814.1"/>
    </source>
</evidence>
<accession>H8W400</accession>
<reference evidence="1" key="1">
    <citation type="journal article" date="2012" name="Environ. Microbiol.">
        <title>Genomic content of uncultured Bacteroidetes from contrasting oceanic provinces in the North Atlantic Ocean.</title>
        <authorList>
            <person name="Gomez-Pereira P.R."/>
            <person name="Schuler M."/>
            <person name="Fuchs B.M."/>
            <person name="Bennke C."/>
            <person name="Teeling H."/>
            <person name="Waldmann J."/>
            <person name="Richter M."/>
            <person name="Barbe V."/>
            <person name="Bataille E."/>
            <person name="Glockner F.O."/>
            <person name="Amann R."/>
        </authorList>
    </citation>
    <scope>NUCLEOTIDE SEQUENCE</scope>
</reference>
<dbReference type="PROSITE" id="PS51257">
    <property type="entry name" value="PROKAR_LIPOPROTEIN"/>
    <property type="match status" value="1"/>
</dbReference>
<protein>
    <submittedName>
        <fullName evidence="1">Exported protein</fullName>
    </submittedName>
</protein>
<dbReference type="AlphaFoldDB" id="H8W400"/>
<reference evidence="1" key="2">
    <citation type="submission" date="2012-02" db="EMBL/GenBank/DDBJ databases">
        <authorList>
            <person name="Genoscope - CEA"/>
        </authorList>
    </citation>
    <scope>NUCLEOTIDE SEQUENCE</scope>
</reference>
<name>H8W400_9FLAO</name>
<organism evidence="1">
    <name type="scientific">uncultured Dokdonia sp</name>
    <dbReference type="NCBI Taxonomy" id="575653"/>
    <lineage>
        <taxon>Bacteria</taxon>
        <taxon>Pseudomonadati</taxon>
        <taxon>Bacteroidota</taxon>
        <taxon>Flavobacteriia</taxon>
        <taxon>Flavobacteriales</taxon>
        <taxon>Flavobacteriaceae</taxon>
        <taxon>Dokdonia</taxon>
        <taxon>environmental samples</taxon>
    </lineage>
</organism>
<sequence>MKNFKNILLIAFLTIISCTTDSIEKLDSTYEKPLSANFKNKILDNLLKTSDINYVDDFTTADDISFAMKTFTTSQDEFKKAFKLEKNHINLKSAISFKNDIINTGLTIHFYNKNSNKSHLYIYELSPDNTFTFQKEMFVDELNIDDLFYLRSEYFGSSDEINLLTLETPLNEKYQTEYSDLRLEKNLKKSAELAAKNLYFSKTEFESSKMWCGAVGPCQTGSGGACRPGIFYCAPMSGECPQEKTQEIGVSQNIADVNLFEIDKYYNIKDSFLNLTLKGREYIGKYYSVSEHFSSAVDLELTIKIISNLDDINNTIDNLNNPNYNGVIITNSLKNGLLDATAKLFESTNS</sequence>